<evidence type="ECO:0000313" key="1">
    <source>
        <dbReference type="EMBL" id="JAH57313.1"/>
    </source>
</evidence>
<dbReference type="AlphaFoldDB" id="A0A0E9TX59"/>
<sequence>MFQCLLNLRTVVQTRQKCSFLNSPVL</sequence>
<name>A0A0E9TX59_ANGAN</name>
<protein>
    <submittedName>
        <fullName evidence="1">Uncharacterized protein</fullName>
    </submittedName>
</protein>
<organism evidence="1">
    <name type="scientific">Anguilla anguilla</name>
    <name type="common">European freshwater eel</name>
    <name type="synonym">Muraena anguilla</name>
    <dbReference type="NCBI Taxonomy" id="7936"/>
    <lineage>
        <taxon>Eukaryota</taxon>
        <taxon>Metazoa</taxon>
        <taxon>Chordata</taxon>
        <taxon>Craniata</taxon>
        <taxon>Vertebrata</taxon>
        <taxon>Euteleostomi</taxon>
        <taxon>Actinopterygii</taxon>
        <taxon>Neopterygii</taxon>
        <taxon>Teleostei</taxon>
        <taxon>Anguilliformes</taxon>
        <taxon>Anguillidae</taxon>
        <taxon>Anguilla</taxon>
    </lineage>
</organism>
<reference evidence="1" key="1">
    <citation type="submission" date="2014-11" db="EMBL/GenBank/DDBJ databases">
        <authorList>
            <person name="Amaro Gonzalez C."/>
        </authorList>
    </citation>
    <scope>NUCLEOTIDE SEQUENCE</scope>
</reference>
<proteinExistence type="predicted"/>
<reference evidence="1" key="2">
    <citation type="journal article" date="2015" name="Fish Shellfish Immunol.">
        <title>Early steps in the European eel (Anguilla anguilla)-Vibrio vulnificus interaction in the gills: Role of the RtxA13 toxin.</title>
        <authorList>
            <person name="Callol A."/>
            <person name="Pajuelo D."/>
            <person name="Ebbesson L."/>
            <person name="Teles M."/>
            <person name="MacKenzie S."/>
            <person name="Amaro C."/>
        </authorList>
    </citation>
    <scope>NUCLEOTIDE SEQUENCE</scope>
</reference>
<dbReference type="EMBL" id="GBXM01051264">
    <property type="protein sequence ID" value="JAH57313.1"/>
    <property type="molecule type" value="Transcribed_RNA"/>
</dbReference>
<accession>A0A0E9TX59</accession>